<accession>A0A1V8TKW3</accession>
<evidence type="ECO:0000256" key="2">
    <source>
        <dbReference type="SAM" id="Phobius"/>
    </source>
</evidence>
<dbReference type="AlphaFoldDB" id="A0A1V8TKW3"/>
<dbReference type="OrthoDB" id="3909852at2759"/>
<comment type="caution">
    <text evidence="4">The sequence shown here is derived from an EMBL/GenBank/DDBJ whole genome shotgun (WGS) entry which is preliminary data.</text>
</comment>
<evidence type="ECO:0000256" key="3">
    <source>
        <dbReference type="SAM" id="SignalP"/>
    </source>
</evidence>
<dbReference type="Proteomes" id="UP000192596">
    <property type="component" value="Unassembled WGS sequence"/>
</dbReference>
<evidence type="ECO:0008006" key="6">
    <source>
        <dbReference type="Google" id="ProtNLM"/>
    </source>
</evidence>
<keyword evidence="2" id="KW-0812">Transmembrane</keyword>
<dbReference type="InParanoid" id="A0A1V8TKW3"/>
<organism evidence="4 5">
    <name type="scientific">Cryoendolithus antarcticus</name>
    <dbReference type="NCBI Taxonomy" id="1507870"/>
    <lineage>
        <taxon>Eukaryota</taxon>
        <taxon>Fungi</taxon>
        <taxon>Dikarya</taxon>
        <taxon>Ascomycota</taxon>
        <taxon>Pezizomycotina</taxon>
        <taxon>Dothideomycetes</taxon>
        <taxon>Dothideomycetidae</taxon>
        <taxon>Cladosporiales</taxon>
        <taxon>Cladosporiaceae</taxon>
        <taxon>Cryoendolithus</taxon>
    </lineage>
</organism>
<name>A0A1V8TKW3_9PEZI</name>
<feature type="region of interest" description="Disordered" evidence="1">
    <location>
        <begin position="156"/>
        <end position="188"/>
    </location>
</feature>
<reference evidence="5" key="1">
    <citation type="submission" date="2017-03" db="EMBL/GenBank/DDBJ databases">
        <title>Genomes of endolithic fungi from Antarctica.</title>
        <authorList>
            <person name="Coleine C."/>
            <person name="Masonjones S."/>
            <person name="Stajich J.E."/>
        </authorList>
    </citation>
    <scope>NUCLEOTIDE SEQUENCE [LARGE SCALE GENOMIC DNA]</scope>
    <source>
        <strain evidence="5">CCFEE 5527</strain>
    </source>
</reference>
<gene>
    <name evidence="4" type="ORF">B0A48_02645</name>
</gene>
<keyword evidence="3" id="KW-0732">Signal</keyword>
<keyword evidence="5" id="KW-1185">Reference proteome</keyword>
<keyword evidence="2" id="KW-1133">Transmembrane helix</keyword>
<keyword evidence="2" id="KW-0472">Membrane</keyword>
<feature type="transmembrane region" description="Helical" evidence="2">
    <location>
        <begin position="198"/>
        <end position="219"/>
    </location>
</feature>
<feature type="chain" id="PRO_5013048455" description="Mid2 domain-containing protein" evidence="3">
    <location>
        <begin position="24"/>
        <end position="313"/>
    </location>
</feature>
<evidence type="ECO:0000313" key="4">
    <source>
        <dbReference type="EMBL" id="OQO12006.1"/>
    </source>
</evidence>
<proteinExistence type="predicted"/>
<feature type="region of interest" description="Disordered" evidence="1">
    <location>
        <begin position="246"/>
        <end position="267"/>
    </location>
</feature>
<evidence type="ECO:0000256" key="1">
    <source>
        <dbReference type="SAM" id="MobiDB-lite"/>
    </source>
</evidence>
<sequence length="313" mass="32564">MPASKMQSSAFLLAFGLAGRVCAQGLAERQDTAFTVTSPKAGDTVSLVSSSSDDLSVNIAWTVSEALQSRPVFITVVQGDSVATLSDLLTINASTVNNGSYSWISNSYSSGLVAGYSSYSLSSGCNYSIALKVWTDVAYSGYFTVINPEDGGLNTTSVCPNPGTGPSGATISGSGSSGSSSGNSAPAASNSGVSTTTLAVAVAVPVVVLLLLFGLVIWLGRRRGWFVKRSHAKNYTAANTFEDRQPYMEKPNGGFAQNGGASPLSRKPVGSAFVAETSGPAEMHGDHQLHRIDGQEVYQMPGDEGMARYNVRN</sequence>
<feature type="signal peptide" evidence="3">
    <location>
        <begin position="1"/>
        <end position="23"/>
    </location>
</feature>
<feature type="compositionally biased region" description="Low complexity" evidence="1">
    <location>
        <begin position="167"/>
        <end position="188"/>
    </location>
</feature>
<dbReference type="EMBL" id="NAJO01000005">
    <property type="protein sequence ID" value="OQO12006.1"/>
    <property type="molecule type" value="Genomic_DNA"/>
</dbReference>
<evidence type="ECO:0000313" key="5">
    <source>
        <dbReference type="Proteomes" id="UP000192596"/>
    </source>
</evidence>
<protein>
    <recommendedName>
        <fullName evidence="6">Mid2 domain-containing protein</fullName>
    </recommendedName>
</protein>